<evidence type="ECO:0000256" key="9">
    <source>
        <dbReference type="ARBA" id="ARBA00023136"/>
    </source>
</evidence>
<dbReference type="PANTHER" id="PTHR33446">
    <property type="entry name" value="PROTEIN TONB-RELATED"/>
    <property type="match status" value="1"/>
</dbReference>
<evidence type="ECO:0000256" key="8">
    <source>
        <dbReference type="ARBA" id="ARBA00022989"/>
    </source>
</evidence>
<evidence type="ECO:0000256" key="10">
    <source>
        <dbReference type="SAM" id="MobiDB-lite"/>
    </source>
</evidence>
<dbReference type="NCBIfam" id="TIGR01352">
    <property type="entry name" value="tonB_Cterm"/>
    <property type="match status" value="1"/>
</dbReference>
<dbReference type="FunFam" id="3.30.1150.10:FF:000002">
    <property type="entry name" value="Energy transducer TonB"/>
    <property type="match status" value="1"/>
</dbReference>
<comment type="subcellular location">
    <subcellularLocation>
        <location evidence="1">Cell inner membrane</location>
        <topology evidence="1">Single-pass membrane protein</topology>
        <orientation evidence="1">Periplasmic side</orientation>
    </subcellularLocation>
</comment>
<evidence type="ECO:0000256" key="11">
    <source>
        <dbReference type="SAM" id="Phobius"/>
    </source>
</evidence>
<reference evidence="14" key="1">
    <citation type="submission" date="2019-09" db="EMBL/GenBank/DDBJ databases">
        <title>Distinct polysaccharide growth profiles of human intestinal Prevotella copri isolates.</title>
        <authorList>
            <person name="Fehlner-Peach H."/>
            <person name="Magnabosco C."/>
            <person name="Raghavan V."/>
            <person name="Scher J.U."/>
            <person name="Tett A."/>
            <person name="Cox L.M."/>
            <person name="Gottsegen C."/>
            <person name="Watters A."/>
            <person name="Wiltshire- Gordon J.D."/>
            <person name="Segata N."/>
            <person name="Bonneau R."/>
            <person name="Littman D.R."/>
        </authorList>
    </citation>
    <scope>NUCLEOTIDE SEQUENCE [LARGE SCALE GENOMIC DNA]</scope>
    <source>
        <strain evidence="14">iA624</strain>
    </source>
</reference>
<dbReference type="InterPro" id="IPR037682">
    <property type="entry name" value="TonB_C"/>
</dbReference>
<dbReference type="Gene3D" id="3.30.1150.10">
    <property type="match status" value="1"/>
</dbReference>
<dbReference type="SUPFAM" id="SSF74653">
    <property type="entry name" value="TolA/TonB C-terminal domain"/>
    <property type="match status" value="1"/>
</dbReference>
<dbReference type="PROSITE" id="PS52015">
    <property type="entry name" value="TONB_CTD"/>
    <property type="match status" value="1"/>
</dbReference>
<keyword evidence="5" id="KW-0997">Cell inner membrane</keyword>
<keyword evidence="7" id="KW-0653">Protein transport</keyword>
<keyword evidence="6 11" id="KW-0812">Transmembrane</keyword>
<dbReference type="Pfam" id="PF03544">
    <property type="entry name" value="TonB_C"/>
    <property type="match status" value="1"/>
</dbReference>
<evidence type="ECO:0000256" key="2">
    <source>
        <dbReference type="ARBA" id="ARBA00006555"/>
    </source>
</evidence>
<dbReference type="GO" id="GO:0015031">
    <property type="term" value="P:protein transport"/>
    <property type="evidence" value="ECO:0007669"/>
    <property type="project" value="UniProtKB-KW"/>
</dbReference>
<keyword evidence="9 11" id="KW-0472">Membrane</keyword>
<evidence type="ECO:0000256" key="5">
    <source>
        <dbReference type="ARBA" id="ARBA00022519"/>
    </source>
</evidence>
<evidence type="ECO:0000313" key="14">
    <source>
        <dbReference type="Proteomes" id="UP000405805"/>
    </source>
</evidence>
<dbReference type="EMBL" id="VZBP01000166">
    <property type="protein sequence ID" value="MQO10703.1"/>
    <property type="molecule type" value="Genomic_DNA"/>
</dbReference>
<evidence type="ECO:0000256" key="4">
    <source>
        <dbReference type="ARBA" id="ARBA00022475"/>
    </source>
</evidence>
<organism evidence="13 14">
    <name type="scientific">Segatella copri</name>
    <dbReference type="NCBI Taxonomy" id="165179"/>
    <lineage>
        <taxon>Bacteria</taxon>
        <taxon>Pseudomonadati</taxon>
        <taxon>Bacteroidota</taxon>
        <taxon>Bacteroidia</taxon>
        <taxon>Bacteroidales</taxon>
        <taxon>Prevotellaceae</taxon>
        <taxon>Segatella</taxon>
    </lineage>
</organism>
<dbReference type="GO" id="GO:0055085">
    <property type="term" value="P:transmembrane transport"/>
    <property type="evidence" value="ECO:0007669"/>
    <property type="project" value="InterPro"/>
</dbReference>
<feature type="domain" description="TonB C-terminal" evidence="12">
    <location>
        <begin position="156"/>
        <end position="245"/>
    </location>
</feature>
<evidence type="ECO:0000256" key="6">
    <source>
        <dbReference type="ARBA" id="ARBA00022692"/>
    </source>
</evidence>
<dbReference type="InterPro" id="IPR051045">
    <property type="entry name" value="TonB-dependent_transducer"/>
</dbReference>
<keyword evidence="4" id="KW-1003">Cell membrane</keyword>
<protein>
    <submittedName>
        <fullName evidence="13">TonB family protein</fullName>
    </submittedName>
</protein>
<comment type="caution">
    <text evidence="13">The sequence shown here is derived from an EMBL/GenBank/DDBJ whole genome shotgun (WGS) entry which is preliminary data.</text>
</comment>
<dbReference type="RefSeq" id="WP_367383847.1">
    <property type="nucleotide sequence ID" value="NZ_VZBP01000166.1"/>
</dbReference>
<dbReference type="GO" id="GO:0031992">
    <property type="term" value="F:energy transducer activity"/>
    <property type="evidence" value="ECO:0007669"/>
    <property type="project" value="TreeGrafter"/>
</dbReference>
<dbReference type="AlphaFoldDB" id="A0AA91A4U6"/>
<gene>
    <name evidence="13" type="ORF">F7D57_13485</name>
</gene>
<keyword evidence="3" id="KW-0813">Transport</keyword>
<keyword evidence="8 11" id="KW-1133">Transmembrane helix</keyword>
<evidence type="ECO:0000256" key="7">
    <source>
        <dbReference type="ARBA" id="ARBA00022927"/>
    </source>
</evidence>
<evidence type="ECO:0000256" key="3">
    <source>
        <dbReference type="ARBA" id="ARBA00022448"/>
    </source>
</evidence>
<feature type="transmembrane region" description="Helical" evidence="11">
    <location>
        <begin position="16"/>
        <end position="36"/>
    </location>
</feature>
<evidence type="ECO:0000313" key="13">
    <source>
        <dbReference type="EMBL" id="MQO10703.1"/>
    </source>
</evidence>
<dbReference type="PANTHER" id="PTHR33446:SF2">
    <property type="entry name" value="PROTEIN TONB"/>
    <property type="match status" value="1"/>
</dbReference>
<dbReference type="Proteomes" id="UP000405805">
    <property type="component" value="Unassembled WGS sequence"/>
</dbReference>
<evidence type="ECO:0000259" key="12">
    <source>
        <dbReference type="PROSITE" id="PS52015"/>
    </source>
</evidence>
<dbReference type="GO" id="GO:0098797">
    <property type="term" value="C:plasma membrane protein complex"/>
    <property type="evidence" value="ECO:0007669"/>
    <property type="project" value="TreeGrafter"/>
</dbReference>
<proteinExistence type="inferred from homology"/>
<comment type="similarity">
    <text evidence="2">Belongs to the TonB family.</text>
</comment>
<sequence length="245" mass="26973">MEIKKSDRAQLEDKRVTFFLLGLLIAFTLLFVGLQYSRNPQGDDDWAENFEDLSQDMEMSTPPDQKDMVSAEAMAKAPASQAITQEVKPTEQQMVRKTPEKISTTTSELVIGDGSGVVEGADVKEAAPETAVDPADTQAEAPIKFTVVQKIPEFPGGWSAFMQWLTKNLKYPQVAKNNKVQGTVVVTFIVNKDGSIANTKVSTSVDAALDAEALRVMKMMPKWKPGMDKNKVCRTMIAIPVVFQL</sequence>
<feature type="region of interest" description="Disordered" evidence="10">
    <location>
        <begin position="77"/>
        <end position="102"/>
    </location>
</feature>
<dbReference type="InterPro" id="IPR006260">
    <property type="entry name" value="TonB/TolA_C"/>
</dbReference>
<name>A0AA91A4U6_9BACT</name>
<feature type="compositionally biased region" description="Polar residues" evidence="10">
    <location>
        <begin position="90"/>
        <end position="102"/>
    </location>
</feature>
<accession>A0AA91A4U6</accession>
<evidence type="ECO:0000256" key="1">
    <source>
        <dbReference type="ARBA" id="ARBA00004383"/>
    </source>
</evidence>